<comment type="caution">
    <text evidence="2">The sequence shown here is derived from an EMBL/GenBank/DDBJ whole genome shotgun (WGS) entry which is preliminary data.</text>
</comment>
<gene>
    <name evidence="2" type="ORF">M0638_00435</name>
</gene>
<evidence type="ECO:0000313" key="3">
    <source>
        <dbReference type="Proteomes" id="UP001139516"/>
    </source>
</evidence>
<accession>A0A9X1Y4E9</accession>
<keyword evidence="3" id="KW-1185">Reference proteome</keyword>
<feature type="domain" description="YMGG-like Gly-zipper" evidence="1">
    <location>
        <begin position="62"/>
        <end position="102"/>
    </location>
</feature>
<organism evidence="2 3">
    <name type="scientific">Roseomonas acroporae</name>
    <dbReference type="NCBI Taxonomy" id="2937791"/>
    <lineage>
        <taxon>Bacteria</taxon>
        <taxon>Pseudomonadati</taxon>
        <taxon>Pseudomonadota</taxon>
        <taxon>Alphaproteobacteria</taxon>
        <taxon>Acetobacterales</taxon>
        <taxon>Roseomonadaceae</taxon>
        <taxon>Roseomonas</taxon>
    </lineage>
</organism>
<reference evidence="2" key="1">
    <citation type="submission" date="2022-04" db="EMBL/GenBank/DDBJ databases">
        <title>Roseomonas acroporae sp. nov., isolated from coral Acropora digitifera.</title>
        <authorList>
            <person name="Sun H."/>
        </authorList>
    </citation>
    <scope>NUCLEOTIDE SEQUENCE</scope>
    <source>
        <strain evidence="2">NAR14</strain>
    </source>
</reference>
<dbReference type="InterPro" id="IPR027367">
    <property type="entry name" value="Gly-zipper_YMGG"/>
</dbReference>
<protein>
    <recommendedName>
        <fullName evidence="1">YMGG-like Gly-zipper domain-containing protein</fullName>
    </recommendedName>
</protein>
<evidence type="ECO:0000313" key="2">
    <source>
        <dbReference type="EMBL" id="MCK8782845.1"/>
    </source>
</evidence>
<name>A0A9X1Y4E9_9PROT</name>
<dbReference type="Pfam" id="PF13441">
    <property type="entry name" value="Gly-zipper_YMGG"/>
    <property type="match status" value="1"/>
</dbReference>
<dbReference type="EMBL" id="JALPRX010000001">
    <property type="protein sequence ID" value="MCK8782845.1"/>
    <property type="molecule type" value="Genomic_DNA"/>
</dbReference>
<evidence type="ECO:0000259" key="1">
    <source>
        <dbReference type="Pfam" id="PF13441"/>
    </source>
</evidence>
<dbReference type="Proteomes" id="UP001139516">
    <property type="component" value="Unassembled WGS sequence"/>
</dbReference>
<dbReference type="AlphaFoldDB" id="A0A9X1Y4E9"/>
<sequence length="339" mass="34744">MPSHTTPSALRRGTAMLTATAILVAGCTTQMQRIGADDGTDACRPQLVALDSTGNFFGEDIVKGAVTGAVVGGLIGGLASGNWRGAAIGAAAGGVAGGVGGYLAARQRQAQDQAALNASIAGDLYREVGELEKTQIAFDQLMDCRFGQAQQIRADYRSGRIPRAQAEAAMAVVRGRAQRDLQLAQSINERIGTRGAEFDTAVESVAPGTKAQVASRYGAGGRPMVTLVTAQPVALRLRPDPRAPEIGQVTARQSVQVKPAAGGYAMVVLPDGQRGYVPASQAFGARGASMRAAAPPPAAQNSDVRTLAASTIVRRDNFSDSVSTAQTAIAGGGFELAPA</sequence>
<proteinExistence type="predicted"/>
<dbReference type="RefSeq" id="WP_248664962.1">
    <property type="nucleotide sequence ID" value="NZ_JALPRX010000001.1"/>
</dbReference>
<dbReference type="Gene3D" id="2.30.30.40">
    <property type="entry name" value="SH3 Domains"/>
    <property type="match status" value="1"/>
</dbReference>